<accession>A0A1Y5IHZ7</accession>
<dbReference type="EMBL" id="KZ155771">
    <property type="protein sequence ID" value="OUS49181.1"/>
    <property type="molecule type" value="Genomic_DNA"/>
</dbReference>
<sequence length="181" mass="19420">MDRSASLPDARRGSTCSSSSSHPSSSASPSSSRRVERFGSLRTTHPPVAGSTTPVAGSSTPRRRRARRAIQRRTLERSRTLASPSPTPSGDGARWRSSLGSGSRAPPIRGRSSCGRCTATQLAGDCRAGEDPRDINAATAFLLTTFVIRSVIGDFLDRRVRVADAYTSASRRTKELMNKTQ</sequence>
<reference evidence="2" key="1">
    <citation type="submission" date="2017-04" db="EMBL/GenBank/DDBJ databases">
        <title>Population genomics of picophytoplankton unveils novel chromosome hypervariability.</title>
        <authorList>
            <consortium name="DOE Joint Genome Institute"/>
            <person name="Blanc-Mathieu R."/>
            <person name="Krasovec M."/>
            <person name="Hebrard M."/>
            <person name="Yau S."/>
            <person name="Desgranges E."/>
            <person name="Martin J."/>
            <person name="Schackwitz W."/>
            <person name="Kuo A."/>
            <person name="Salin G."/>
            <person name="Donnadieu C."/>
            <person name="Desdevises Y."/>
            <person name="Sanchez-Ferandin S."/>
            <person name="Moreau H."/>
            <person name="Rivals E."/>
            <person name="Grigoriev I.V."/>
            <person name="Grimsley N."/>
            <person name="Eyre-Walker A."/>
            <person name="Piganeau G."/>
        </authorList>
    </citation>
    <scope>NUCLEOTIDE SEQUENCE [LARGE SCALE GENOMIC DNA]</scope>
    <source>
        <strain evidence="2">RCC 1115</strain>
    </source>
</reference>
<feature type="compositionally biased region" description="Basic residues" evidence="1">
    <location>
        <begin position="61"/>
        <end position="71"/>
    </location>
</feature>
<gene>
    <name evidence="2" type="ORF">BE221DRAFT_65582</name>
</gene>
<evidence type="ECO:0000256" key="1">
    <source>
        <dbReference type="SAM" id="MobiDB-lite"/>
    </source>
</evidence>
<feature type="compositionally biased region" description="Low complexity" evidence="1">
    <location>
        <begin position="17"/>
        <end position="32"/>
    </location>
</feature>
<name>A0A1Y5IHZ7_OSTTA</name>
<evidence type="ECO:0000313" key="2">
    <source>
        <dbReference type="EMBL" id="OUS49181.1"/>
    </source>
</evidence>
<organism evidence="2">
    <name type="scientific">Ostreococcus tauri</name>
    <name type="common">Marine green alga</name>
    <dbReference type="NCBI Taxonomy" id="70448"/>
    <lineage>
        <taxon>Eukaryota</taxon>
        <taxon>Viridiplantae</taxon>
        <taxon>Chlorophyta</taxon>
        <taxon>Mamiellophyceae</taxon>
        <taxon>Mamiellales</taxon>
        <taxon>Bathycoccaceae</taxon>
        <taxon>Ostreococcus</taxon>
    </lineage>
</organism>
<proteinExistence type="predicted"/>
<dbReference type="Proteomes" id="UP000195557">
    <property type="component" value="Unassembled WGS sequence"/>
</dbReference>
<protein>
    <submittedName>
        <fullName evidence="2">Uncharacterized protein</fullName>
    </submittedName>
</protein>
<dbReference type="AlphaFoldDB" id="A0A1Y5IHZ7"/>
<feature type="region of interest" description="Disordered" evidence="1">
    <location>
        <begin position="1"/>
        <end position="114"/>
    </location>
</feature>
<feature type="compositionally biased region" description="Polar residues" evidence="1">
    <location>
        <begin position="50"/>
        <end position="60"/>
    </location>
</feature>